<dbReference type="InterPro" id="IPR032710">
    <property type="entry name" value="NTF2-like_dom_sf"/>
</dbReference>
<evidence type="ECO:0000259" key="1">
    <source>
        <dbReference type="Pfam" id="PF12680"/>
    </source>
</evidence>
<comment type="caution">
    <text evidence="2">The sequence shown here is derived from an EMBL/GenBank/DDBJ whole genome shotgun (WGS) entry which is preliminary data.</text>
</comment>
<name>A0ABT4LWI6_9PROT</name>
<dbReference type="PANTHER" id="PTHR41252">
    <property type="entry name" value="BLR2505 PROTEIN"/>
    <property type="match status" value="1"/>
</dbReference>
<dbReference type="Gene3D" id="3.10.450.50">
    <property type="match status" value="1"/>
</dbReference>
<dbReference type="EMBL" id="JAPWGW010000003">
    <property type="protein sequence ID" value="MCZ4298744.1"/>
    <property type="molecule type" value="Genomic_DNA"/>
</dbReference>
<feature type="domain" description="SnoaL-like" evidence="1">
    <location>
        <begin position="55"/>
        <end position="163"/>
    </location>
</feature>
<dbReference type="RefSeq" id="WP_269402806.1">
    <property type="nucleotide sequence ID" value="NZ_JAPWGW010000003.1"/>
</dbReference>
<evidence type="ECO:0000313" key="2">
    <source>
        <dbReference type="EMBL" id="MCZ4298744.1"/>
    </source>
</evidence>
<reference evidence="2" key="1">
    <citation type="submission" date="2022-12" db="EMBL/GenBank/DDBJ databases">
        <title>Bacterial isolates from different developmental stages of Nematostella vectensis.</title>
        <authorList>
            <person name="Fraune S."/>
        </authorList>
    </citation>
    <scope>NUCLEOTIDE SEQUENCE</scope>
    <source>
        <strain evidence="2">G21632-S1</strain>
    </source>
</reference>
<dbReference type="PROSITE" id="PS51257">
    <property type="entry name" value="PROKAR_LIPOPROTEIN"/>
    <property type="match status" value="1"/>
</dbReference>
<dbReference type="SUPFAM" id="SSF54427">
    <property type="entry name" value="NTF2-like"/>
    <property type="match status" value="1"/>
</dbReference>
<sequence>MKLTIVIAAIALLGACGERPGPAPDTAAEAPAAYPETEMGETGNMANATDNTVVIQRVYEGFANGDMAAVLADFADDIVWNEAENSPYSDRNPYEGADEIVSGLFARLGGEWAYFNATPSDYVAEDDKVVAIGRYTAEHGETGKSMDIPFVHVWTVKDGRITAFQQYTDTLTHTDVMQAD</sequence>
<dbReference type="Pfam" id="PF12680">
    <property type="entry name" value="SnoaL_2"/>
    <property type="match status" value="1"/>
</dbReference>
<gene>
    <name evidence="2" type="ORF">O4G74_11795</name>
</gene>
<accession>A0ABT4LWI6</accession>
<evidence type="ECO:0000313" key="3">
    <source>
        <dbReference type="Proteomes" id="UP001083770"/>
    </source>
</evidence>
<protein>
    <submittedName>
        <fullName evidence="2">Nuclear transport factor 2 family protein</fullName>
    </submittedName>
</protein>
<dbReference type="PANTHER" id="PTHR41252:SF1">
    <property type="entry name" value="BLR2505 PROTEIN"/>
    <property type="match status" value="1"/>
</dbReference>
<proteinExistence type="predicted"/>
<organism evidence="2 3">
    <name type="scientific">Henriciella marina</name>
    <dbReference type="NCBI Taxonomy" id="453851"/>
    <lineage>
        <taxon>Bacteria</taxon>
        <taxon>Pseudomonadati</taxon>
        <taxon>Pseudomonadota</taxon>
        <taxon>Alphaproteobacteria</taxon>
        <taxon>Hyphomonadales</taxon>
        <taxon>Hyphomonadaceae</taxon>
        <taxon>Henriciella</taxon>
    </lineage>
</organism>
<dbReference type="Proteomes" id="UP001083770">
    <property type="component" value="Unassembled WGS sequence"/>
</dbReference>
<dbReference type="InterPro" id="IPR037401">
    <property type="entry name" value="SnoaL-like"/>
</dbReference>
<keyword evidence="3" id="KW-1185">Reference proteome</keyword>